<evidence type="ECO:0000256" key="3">
    <source>
        <dbReference type="ARBA" id="ARBA00022989"/>
    </source>
</evidence>
<accession>A0AA36H4Z5</accession>
<gene>
    <name evidence="6" type="ORF">CYNAS_LOCUS15651</name>
</gene>
<protein>
    <submittedName>
        <fullName evidence="6">Uncharacterized protein</fullName>
    </submittedName>
</protein>
<feature type="transmembrane region" description="Helical" evidence="5">
    <location>
        <begin position="32"/>
        <end position="54"/>
    </location>
</feature>
<evidence type="ECO:0000313" key="6">
    <source>
        <dbReference type="EMBL" id="CAJ0603668.1"/>
    </source>
</evidence>
<reference evidence="6" key="1">
    <citation type="submission" date="2023-07" db="EMBL/GenBank/DDBJ databases">
        <authorList>
            <consortium name="CYATHOMIX"/>
        </authorList>
    </citation>
    <scope>NUCLEOTIDE SEQUENCE</scope>
    <source>
        <strain evidence="6">N/A</strain>
    </source>
</reference>
<sequence length="168" mass="19300">MLFICSSTFIVALERIISTLMAKSYENNRSAGFLLLILQTAITTALFAVMYSVSQFGGRNRKLLYCHITSVKNPFWSIGPFSILIALQILAVIILKVLKHVNQVRTAKLRLRPDLKLHYNAGENLREEQHSGYKYTRSELYRVLLNASQFVLQNIMDHCNCYSILLRE</sequence>
<dbReference type="GO" id="GO:0016020">
    <property type="term" value="C:membrane"/>
    <property type="evidence" value="ECO:0007669"/>
    <property type="project" value="UniProtKB-SubCell"/>
</dbReference>
<dbReference type="AlphaFoldDB" id="A0AA36H4Z5"/>
<feature type="transmembrane region" description="Helical" evidence="5">
    <location>
        <begin position="75"/>
        <end position="98"/>
    </location>
</feature>
<dbReference type="PANTHER" id="PTHR46561">
    <property type="entry name" value="SERPENTINE RECEPTOR, CLASS AB (CLASS A-LIKE)-RELATED"/>
    <property type="match status" value="1"/>
</dbReference>
<dbReference type="Pfam" id="PF10292">
    <property type="entry name" value="7TM_GPCR_Srab"/>
    <property type="match status" value="1"/>
</dbReference>
<keyword evidence="7" id="KW-1185">Reference proteome</keyword>
<comment type="caution">
    <text evidence="6">The sequence shown here is derived from an EMBL/GenBank/DDBJ whole genome shotgun (WGS) entry which is preliminary data.</text>
</comment>
<dbReference type="Proteomes" id="UP001176961">
    <property type="component" value="Unassembled WGS sequence"/>
</dbReference>
<name>A0AA36H4Z5_CYLNA</name>
<keyword evidence="3 5" id="KW-1133">Transmembrane helix</keyword>
<keyword evidence="4 5" id="KW-0472">Membrane</keyword>
<evidence type="ECO:0000256" key="2">
    <source>
        <dbReference type="ARBA" id="ARBA00022692"/>
    </source>
</evidence>
<dbReference type="EMBL" id="CATQJL010000305">
    <property type="protein sequence ID" value="CAJ0603668.1"/>
    <property type="molecule type" value="Genomic_DNA"/>
</dbReference>
<evidence type="ECO:0000256" key="5">
    <source>
        <dbReference type="SAM" id="Phobius"/>
    </source>
</evidence>
<proteinExistence type="predicted"/>
<keyword evidence="2 5" id="KW-0812">Transmembrane</keyword>
<dbReference type="InterPro" id="IPR019408">
    <property type="entry name" value="7TM_GPCR_serpentine_rcpt_Srab"/>
</dbReference>
<feature type="non-terminal residue" evidence="6">
    <location>
        <position position="168"/>
    </location>
</feature>
<evidence type="ECO:0000256" key="1">
    <source>
        <dbReference type="ARBA" id="ARBA00004141"/>
    </source>
</evidence>
<dbReference type="InterPro" id="IPR053286">
    <property type="entry name" value="Nematode_rcpt-like_srab"/>
</dbReference>
<organism evidence="6 7">
    <name type="scientific">Cylicocyclus nassatus</name>
    <name type="common">Nematode worm</name>
    <dbReference type="NCBI Taxonomy" id="53992"/>
    <lineage>
        <taxon>Eukaryota</taxon>
        <taxon>Metazoa</taxon>
        <taxon>Ecdysozoa</taxon>
        <taxon>Nematoda</taxon>
        <taxon>Chromadorea</taxon>
        <taxon>Rhabditida</taxon>
        <taxon>Rhabditina</taxon>
        <taxon>Rhabditomorpha</taxon>
        <taxon>Strongyloidea</taxon>
        <taxon>Strongylidae</taxon>
        <taxon>Cylicocyclus</taxon>
    </lineage>
</organism>
<dbReference type="PANTHER" id="PTHR46561:SF11">
    <property type="entry name" value="SERPENTINE RECEPTOR CLASS ALPHA_BETA-14"/>
    <property type="match status" value="1"/>
</dbReference>
<evidence type="ECO:0000313" key="7">
    <source>
        <dbReference type="Proteomes" id="UP001176961"/>
    </source>
</evidence>
<comment type="subcellular location">
    <subcellularLocation>
        <location evidence="1">Membrane</location>
        <topology evidence="1">Multi-pass membrane protein</topology>
    </subcellularLocation>
</comment>
<evidence type="ECO:0000256" key="4">
    <source>
        <dbReference type="ARBA" id="ARBA00023136"/>
    </source>
</evidence>